<keyword evidence="17" id="KW-1185">Reference proteome</keyword>
<dbReference type="InterPro" id="IPR003954">
    <property type="entry name" value="RRM_euk-type"/>
</dbReference>
<comment type="subcellular location">
    <subcellularLocation>
        <location evidence="1">Nucleus</location>
    </subcellularLocation>
</comment>
<evidence type="ECO:0000256" key="7">
    <source>
        <dbReference type="ARBA" id="ARBA00022884"/>
    </source>
</evidence>
<keyword evidence="4" id="KW-0677">Repeat</keyword>
<keyword evidence="2" id="KW-0507">mRNA processing</keyword>
<organism evidence="16 17">
    <name type="scientific">Carex littledalei</name>
    <dbReference type="NCBI Taxonomy" id="544730"/>
    <lineage>
        <taxon>Eukaryota</taxon>
        <taxon>Viridiplantae</taxon>
        <taxon>Streptophyta</taxon>
        <taxon>Embryophyta</taxon>
        <taxon>Tracheophyta</taxon>
        <taxon>Spermatophyta</taxon>
        <taxon>Magnoliopsida</taxon>
        <taxon>Liliopsida</taxon>
        <taxon>Poales</taxon>
        <taxon>Cyperaceae</taxon>
        <taxon>Cyperoideae</taxon>
        <taxon>Cariceae</taxon>
        <taxon>Carex</taxon>
        <taxon>Carex subgen. Euthyceras</taxon>
    </lineage>
</organism>
<dbReference type="OrthoDB" id="423462at2759"/>
<dbReference type="GO" id="GO:0048573">
    <property type="term" value="P:photoperiodism, flowering"/>
    <property type="evidence" value="ECO:0007669"/>
    <property type="project" value="UniProtKB-ARBA"/>
</dbReference>
<feature type="compositionally biased region" description="Basic and acidic residues" evidence="13">
    <location>
        <begin position="217"/>
        <end position="244"/>
    </location>
</feature>
<dbReference type="PROSITE" id="PS50102">
    <property type="entry name" value="RRM"/>
    <property type="match status" value="1"/>
</dbReference>
<accession>A0A833QFA8</accession>
<keyword evidence="5 12" id="KW-0863">Zinc-finger</keyword>
<keyword evidence="8" id="KW-0238">DNA-binding</keyword>
<dbReference type="SMART" id="SM00361">
    <property type="entry name" value="RRM_1"/>
    <property type="match status" value="1"/>
</dbReference>
<dbReference type="GO" id="GO:0008270">
    <property type="term" value="F:zinc ion binding"/>
    <property type="evidence" value="ECO:0007669"/>
    <property type="project" value="UniProtKB-KW"/>
</dbReference>
<dbReference type="EMBL" id="SWLB01000027">
    <property type="protein sequence ID" value="KAF3321421.1"/>
    <property type="molecule type" value="Genomic_DNA"/>
</dbReference>
<keyword evidence="10" id="KW-0539">Nucleus</keyword>
<dbReference type="InterPro" id="IPR035979">
    <property type="entry name" value="RBD_domain_sf"/>
</dbReference>
<reference evidence="16" key="1">
    <citation type="submission" date="2020-01" db="EMBL/GenBank/DDBJ databases">
        <title>Genome sequence of Kobresia littledalei, the first chromosome-level genome in the family Cyperaceae.</title>
        <authorList>
            <person name="Qu G."/>
        </authorList>
    </citation>
    <scope>NUCLEOTIDE SEQUENCE</scope>
    <source>
        <strain evidence="16">C.B.Clarke</strain>
        <tissue evidence="16">Leaf</tissue>
    </source>
</reference>
<feature type="compositionally biased region" description="Basic and acidic residues" evidence="13">
    <location>
        <begin position="199"/>
        <end position="208"/>
    </location>
</feature>
<dbReference type="Pfam" id="PF00076">
    <property type="entry name" value="RRM_1"/>
    <property type="match status" value="1"/>
</dbReference>
<dbReference type="PRINTS" id="PR01848">
    <property type="entry name" value="U2AUXFACTOR"/>
</dbReference>
<dbReference type="FunFam" id="3.30.70.330:FF:000122">
    <property type="entry name" value="Splicing factor U2AF small subunit"/>
    <property type="match status" value="1"/>
</dbReference>
<evidence type="ECO:0000259" key="14">
    <source>
        <dbReference type="PROSITE" id="PS50102"/>
    </source>
</evidence>
<evidence type="ECO:0000256" key="2">
    <source>
        <dbReference type="ARBA" id="ARBA00022664"/>
    </source>
</evidence>
<evidence type="ECO:0000256" key="6">
    <source>
        <dbReference type="ARBA" id="ARBA00022833"/>
    </source>
</evidence>
<evidence type="ECO:0000256" key="9">
    <source>
        <dbReference type="ARBA" id="ARBA00023187"/>
    </source>
</evidence>
<dbReference type="AlphaFoldDB" id="A0A833QFA8"/>
<evidence type="ECO:0000256" key="4">
    <source>
        <dbReference type="ARBA" id="ARBA00022737"/>
    </source>
</evidence>
<feature type="region of interest" description="Disordered" evidence="13">
    <location>
        <begin position="199"/>
        <end position="244"/>
    </location>
</feature>
<feature type="domain" description="RRM" evidence="14">
    <location>
        <begin position="34"/>
        <end position="132"/>
    </location>
</feature>
<dbReference type="InterPro" id="IPR012677">
    <property type="entry name" value="Nucleotide-bd_a/b_plait_sf"/>
</dbReference>
<evidence type="ECO:0000256" key="5">
    <source>
        <dbReference type="ARBA" id="ARBA00022771"/>
    </source>
</evidence>
<evidence type="ECO:0000256" key="12">
    <source>
        <dbReference type="PROSITE-ProRule" id="PRU00723"/>
    </source>
</evidence>
<evidence type="ECO:0000256" key="11">
    <source>
        <dbReference type="PROSITE-ProRule" id="PRU00176"/>
    </source>
</evidence>
<keyword evidence="3 12" id="KW-0479">Metal-binding</keyword>
<evidence type="ECO:0000256" key="10">
    <source>
        <dbReference type="ARBA" id="ARBA00023242"/>
    </source>
</evidence>
<keyword evidence="9" id="KW-0508">mRNA splicing</keyword>
<dbReference type="Pfam" id="PF00642">
    <property type="entry name" value="zf-CCCH"/>
    <property type="match status" value="1"/>
</dbReference>
<dbReference type="GO" id="GO:0003723">
    <property type="term" value="F:RNA binding"/>
    <property type="evidence" value="ECO:0007669"/>
    <property type="project" value="UniProtKB-UniRule"/>
</dbReference>
<gene>
    <name evidence="16" type="ORF">FCM35_KLT14674</name>
</gene>
<dbReference type="GO" id="GO:0000398">
    <property type="term" value="P:mRNA splicing, via spliceosome"/>
    <property type="evidence" value="ECO:0007669"/>
    <property type="project" value="InterPro"/>
</dbReference>
<evidence type="ECO:0000259" key="15">
    <source>
        <dbReference type="PROSITE" id="PS50103"/>
    </source>
</evidence>
<evidence type="ECO:0000256" key="1">
    <source>
        <dbReference type="ARBA" id="ARBA00004123"/>
    </source>
</evidence>
<protein>
    <submittedName>
        <fullName evidence="16">Splicing factor U2af subunit</fullName>
    </submittedName>
</protein>
<dbReference type="InterPro" id="IPR000504">
    <property type="entry name" value="RRM_dom"/>
</dbReference>
<feature type="domain" description="C3H1-type" evidence="15">
    <location>
        <begin position="2"/>
        <end position="30"/>
    </location>
</feature>
<proteinExistence type="predicted"/>
<evidence type="ECO:0000256" key="13">
    <source>
        <dbReference type="SAM" id="MobiDB-lite"/>
    </source>
</evidence>
<dbReference type="PANTHER" id="PTHR12620">
    <property type="entry name" value="U2 SNRNP AUXILIARY FACTOR, SMALL SUBUNIT"/>
    <property type="match status" value="1"/>
</dbReference>
<keyword evidence="6 12" id="KW-0862">Zinc</keyword>
<dbReference type="Gene3D" id="3.30.70.330">
    <property type="match status" value="1"/>
</dbReference>
<dbReference type="PROSITE" id="PS50103">
    <property type="entry name" value="ZF_C3H1"/>
    <property type="match status" value="1"/>
</dbReference>
<evidence type="ECO:0000256" key="3">
    <source>
        <dbReference type="ARBA" id="ARBA00022723"/>
    </source>
</evidence>
<evidence type="ECO:0000313" key="17">
    <source>
        <dbReference type="Proteomes" id="UP000623129"/>
    </source>
</evidence>
<sequence length="244" mass="29107">MEKDRGNCPFYLKTGACRHGNGCRQLHNRPTISRTLLLSNMYQRPDMIITPDIAQLDKSLQKHFENFYIDIFEELSKYGEIESLNVCDNLANHMIGNVYVQFCNEEQAEAAMRGLKGRYYNGRPIIVDYTPVTDFFGATCRRLHWNRCNMRGFCNYIHAKKIRDDLGKELYGRSGRSYSWSRGWSSSYRRDRSESIEIRSHERVDHRRNSDRKRRTRSEGRRSRSPSYRRDREISRERSHEFKR</sequence>
<name>A0A833QFA8_9POAL</name>
<dbReference type="Proteomes" id="UP000623129">
    <property type="component" value="Unassembled WGS sequence"/>
</dbReference>
<evidence type="ECO:0000313" key="16">
    <source>
        <dbReference type="EMBL" id="KAF3321421.1"/>
    </source>
</evidence>
<feature type="zinc finger region" description="C3H1-type" evidence="12">
    <location>
        <begin position="2"/>
        <end position="30"/>
    </location>
</feature>
<evidence type="ECO:0000256" key="8">
    <source>
        <dbReference type="ARBA" id="ARBA00023125"/>
    </source>
</evidence>
<keyword evidence="7 11" id="KW-0694">RNA-binding</keyword>
<comment type="caution">
    <text evidence="16">The sequence shown here is derived from an EMBL/GenBank/DDBJ whole genome shotgun (WGS) entry which is preliminary data.</text>
</comment>
<dbReference type="SUPFAM" id="SSF54928">
    <property type="entry name" value="RNA-binding domain, RBD"/>
    <property type="match status" value="1"/>
</dbReference>
<dbReference type="GO" id="GO:0003677">
    <property type="term" value="F:DNA binding"/>
    <property type="evidence" value="ECO:0007669"/>
    <property type="project" value="UniProtKB-KW"/>
</dbReference>
<dbReference type="InterPro" id="IPR009145">
    <property type="entry name" value="U2AF_small"/>
</dbReference>
<dbReference type="InterPro" id="IPR000571">
    <property type="entry name" value="Znf_CCCH"/>
</dbReference>
<dbReference type="GO" id="GO:0089701">
    <property type="term" value="C:U2AF complex"/>
    <property type="evidence" value="ECO:0007669"/>
    <property type="project" value="InterPro"/>
</dbReference>